<feature type="transmembrane region" description="Helical" evidence="1">
    <location>
        <begin position="49"/>
        <end position="75"/>
    </location>
</feature>
<reference evidence="3 4" key="1">
    <citation type="submission" date="2021-10" db="EMBL/GenBank/DDBJ databases">
        <title>Anaerobic single-cell dispensing facilitates the cultivation of human gut bacteria.</title>
        <authorList>
            <person name="Afrizal A."/>
        </authorList>
    </citation>
    <scope>NUCLEOTIDE SEQUENCE [LARGE SCALE GENOMIC DNA]</scope>
    <source>
        <strain evidence="3 4">CLA-AA-H273</strain>
    </source>
</reference>
<feature type="transmembrane region" description="Helical" evidence="1">
    <location>
        <begin position="118"/>
        <end position="139"/>
    </location>
</feature>
<dbReference type="SUPFAM" id="SSF55874">
    <property type="entry name" value="ATPase domain of HSP90 chaperone/DNA topoisomerase II/histidine kinase"/>
    <property type="match status" value="1"/>
</dbReference>
<dbReference type="Pfam" id="PF14501">
    <property type="entry name" value="HATPase_c_5"/>
    <property type="match status" value="1"/>
</dbReference>
<name>A0AAE3A1W2_9FIRM</name>
<evidence type="ECO:0000313" key="4">
    <source>
        <dbReference type="Proteomes" id="UP001197795"/>
    </source>
</evidence>
<feature type="transmembrane region" description="Helical" evidence="1">
    <location>
        <begin position="145"/>
        <end position="166"/>
    </location>
</feature>
<comment type="caution">
    <text evidence="3">The sequence shown here is derived from an EMBL/GenBank/DDBJ whole genome shotgun (WGS) entry which is preliminary data.</text>
</comment>
<keyword evidence="1" id="KW-0472">Membrane</keyword>
<feature type="transmembrane region" description="Helical" evidence="1">
    <location>
        <begin position="6"/>
        <end position="33"/>
    </location>
</feature>
<evidence type="ECO:0000259" key="2">
    <source>
        <dbReference type="Pfam" id="PF14501"/>
    </source>
</evidence>
<dbReference type="Gene3D" id="3.30.565.10">
    <property type="entry name" value="Histidine kinase-like ATPase, C-terminal domain"/>
    <property type="match status" value="1"/>
</dbReference>
<feature type="transmembrane region" description="Helical" evidence="1">
    <location>
        <begin position="87"/>
        <end position="106"/>
    </location>
</feature>
<protein>
    <submittedName>
        <fullName evidence="3">GHKL domain-containing protein</fullName>
    </submittedName>
</protein>
<dbReference type="InterPro" id="IPR032834">
    <property type="entry name" value="NatK-like_C"/>
</dbReference>
<sequence>MGITAFYINMLNFAILNLLIWFVGVGVTVYFLYYEDADRPIRRITESEVLVLCMSVCETLGVLLLHCFLQIGGILNIDVVMQYCLEVAFSKIVLIFLYYVLINRLIKRTEAACSREQYIIYGIMFFYSLVNMLVIVQNFRDGQKSYLSAVNMGCIVLADLYLLYYVKMADEKKHYENRVKALEQQAKMQYEYYLAQTEKYNQTIRILHDVDKHIRAIENLYGTEREHTAGEYAEAIRSTLAPLIPMSYTENPILNILLTDKNAVMQEKGIHSDIKIDNVELSYIEPIDITTIFGNLLDNAIEAAANVDGEKYIFIKISAYHKMTVVHIENSCGNVKWKKRMPVSDKGKGRGIGLLNVKQSIDKYDGNLQLKQDGNKFVADLFLNS</sequence>
<dbReference type="PANTHER" id="PTHR40448:SF1">
    <property type="entry name" value="TWO-COMPONENT SENSOR HISTIDINE KINASE"/>
    <property type="match status" value="1"/>
</dbReference>
<dbReference type="GO" id="GO:0042802">
    <property type="term" value="F:identical protein binding"/>
    <property type="evidence" value="ECO:0007669"/>
    <property type="project" value="TreeGrafter"/>
</dbReference>
<dbReference type="EMBL" id="JAJEPV010000031">
    <property type="protein sequence ID" value="MCC2120352.1"/>
    <property type="molecule type" value="Genomic_DNA"/>
</dbReference>
<gene>
    <name evidence="3" type="ORF">LKD75_12275</name>
</gene>
<dbReference type="Proteomes" id="UP001197795">
    <property type="component" value="Unassembled WGS sequence"/>
</dbReference>
<accession>A0AAE3A1W2</accession>
<evidence type="ECO:0000313" key="3">
    <source>
        <dbReference type="EMBL" id="MCC2120352.1"/>
    </source>
</evidence>
<keyword evidence="1" id="KW-0812">Transmembrane</keyword>
<dbReference type="InterPro" id="IPR036890">
    <property type="entry name" value="HATPase_C_sf"/>
</dbReference>
<dbReference type="CDD" id="cd16935">
    <property type="entry name" value="HATPase_AgrC-ComD-like"/>
    <property type="match status" value="1"/>
</dbReference>
<keyword evidence="4" id="KW-1185">Reference proteome</keyword>
<dbReference type="AlphaFoldDB" id="A0AAE3A1W2"/>
<organism evidence="3 4">
    <name type="scientific">Waltera acetigignens</name>
    <dbReference type="NCBI Taxonomy" id="2981769"/>
    <lineage>
        <taxon>Bacteria</taxon>
        <taxon>Bacillati</taxon>
        <taxon>Bacillota</taxon>
        <taxon>Clostridia</taxon>
        <taxon>Lachnospirales</taxon>
        <taxon>Lachnospiraceae</taxon>
        <taxon>Waltera</taxon>
    </lineage>
</organism>
<keyword evidence="1" id="KW-1133">Transmembrane helix</keyword>
<evidence type="ECO:0000256" key="1">
    <source>
        <dbReference type="SAM" id="Phobius"/>
    </source>
</evidence>
<proteinExistence type="predicted"/>
<dbReference type="PANTHER" id="PTHR40448">
    <property type="entry name" value="TWO-COMPONENT SENSOR HISTIDINE KINASE"/>
    <property type="match status" value="1"/>
</dbReference>
<feature type="domain" description="Sensor histidine kinase NatK-like C-terminal" evidence="2">
    <location>
        <begin position="285"/>
        <end position="382"/>
    </location>
</feature>